<dbReference type="PANTHER" id="PTHR21432:SF20">
    <property type="entry name" value="ACETYL-COA HYDROLASE"/>
    <property type="match status" value="1"/>
</dbReference>
<dbReference type="Proteomes" id="UP000595823">
    <property type="component" value="Chromosome"/>
</dbReference>
<accession>A0A7T7CBX6</accession>
<dbReference type="Gene3D" id="3.30.750.70">
    <property type="entry name" value="4-hydroxybutyrate coenzyme like domains"/>
    <property type="match status" value="1"/>
</dbReference>
<gene>
    <name evidence="5" type="ORF">HUG15_13140</name>
</gene>
<feature type="domain" description="Acetyl-CoA hydrolase/transferase N-terminal" evidence="3">
    <location>
        <begin position="9"/>
        <end position="166"/>
    </location>
</feature>
<protein>
    <submittedName>
        <fullName evidence="5">Acetyl-CoA hydrolase/transferase family protein</fullName>
    </submittedName>
</protein>
<dbReference type="EMBL" id="CP054705">
    <property type="protein sequence ID" value="QQK76412.1"/>
    <property type="molecule type" value="Genomic_DNA"/>
</dbReference>
<dbReference type="RefSeq" id="WP_200123542.1">
    <property type="nucleotide sequence ID" value="NZ_CP054705.1"/>
</dbReference>
<evidence type="ECO:0000313" key="5">
    <source>
        <dbReference type="EMBL" id="QQK76412.1"/>
    </source>
</evidence>
<dbReference type="Gene3D" id="3.40.1080.20">
    <property type="entry name" value="Acetyl-CoA hydrolase/transferase C-terminal domain"/>
    <property type="match status" value="1"/>
</dbReference>
<dbReference type="InterPro" id="IPR046433">
    <property type="entry name" value="ActCoA_hydro"/>
</dbReference>
<keyword evidence="5" id="KW-0378">Hydrolase</keyword>
<evidence type="ECO:0000256" key="1">
    <source>
        <dbReference type="ARBA" id="ARBA00009632"/>
    </source>
</evidence>
<dbReference type="PANTHER" id="PTHR21432">
    <property type="entry name" value="ACETYL-COA HYDROLASE-RELATED"/>
    <property type="match status" value="1"/>
</dbReference>
<reference evidence="5 6" key="1">
    <citation type="submission" date="2020-06" db="EMBL/GenBank/DDBJ databases">
        <title>Genomic analysis of Salicibibacter sp. NKC5-3.</title>
        <authorList>
            <person name="Oh Y.J."/>
        </authorList>
    </citation>
    <scope>NUCLEOTIDE SEQUENCE [LARGE SCALE GENOMIC DNA]</scope>
    <source>
        <strain evidence="5 6">NKC5-3</strain>
    </source>
</reference>
<dbReference type="KEGG" id="scia:HUG15_13140"/>
<keyword evidence="6" id="KW-1185">Reference proteome</keyword>
<dbReference type="AlphaFoldDB" id="A0A7T7CBX6"/>
<dbReference type="InterPro" id="IPR003702">
    <property type="entry name" value="ActCoA_hydro_N"/>
</dbReference>
<dbReference type="GO" id="GO:0016787">
    <property type="term" value="F:hydrolase activity"/>
    <property type="evidence" value="ECO:0007669"/>
    <property type="project" value="UniProtKB-KW"/>
</dbReference>
<evidence type="ECO:0000313" key="6">
    <source>
        <dbReference type="Proteomes" id="UP000595823"/>
    </source>
</evidence>
<dbReference type="InterPro" id="IPR038460">
    <property type="entry name" value="AcetylCoA_hyd_C_sf"/>
</dbReference>
<dbReference type="Gene3D" id="3.40.1080.10">
    <property type="entry name" value="Glutaconate Coenzyme A-transferase"/>
    <property type="match status" value="1"/>
</dbReference>
<name>A0A7T7CBX6_9BACI</name>
<dbReference type="Pfam" id="PF13336">
    <property type="entry name" value="AcetylCoA_hyd_C"/>
    <property type="match status" value="1"/>
</dbReference>
<dbReference type="InterPro" id="IPR026888">
    <property type="entry name" value="AcetylCoA_hyd_C"/>
</dbReference>
<organism evidence="5 6">
    <name type="scientific">Salicibibacter cibarius</name>
    <dbReference type="NCBI Taxonomy" id="2743000"/>
    <lineage>
        <taxon>Bacteria</taxon>
        <taxon>Bacillati</taxon>
        <taxon>Bacillota</taxon>
        <taxon>Bacilli</taxon>
        <taxon>Bacillales</taxon>
        <taxon>Bacillaceae</taxon>
        <taxon>Salicibibacter</taxon>
    </lineage>
</organism>
<feature type="domain" description="Acetyl-CoA hydrolase/transferase C-terminal" evidence="4">
    <location>
        <begin position="264"/>
        <end position="410"/>
    </location>
</feature>
<evidence type="ECO:0000259" key="4">
    <source>
        <dbReference type="Pfam" id="PF13336"/>
    </source>
</evidence>
<dbReference type="Pfam" id="PF02550">
    <property type="entry name" value="AcetylCoA_hydro"/>
    <property type="match status" value="1"/>
</dbReference>
<dbReference type="GO" id="GO:0006083">
    <property type="term" value="P:acetate metabolic process"/>
    <property type="evidence" value="ECO:0007669"/>
    <property type="project" value="InterPro"/>
</dbReference>
<comment type="similarity">
    <text evidence="1">Belongs to the acetyl-CoA hydrolase/transferase family.</text>
</comment>
<evidence type="ECO:0000256" key="2">
    <source>
        <dbReference type="ARBA" id="ARBA00022679"/>
    </source>
</evidence>
<dbReference type="GO" id="GO:0008775">
    <property type="term" value="F:acetate CoA-transferase activity"/>
    <property type="evidence" value="ECO:0007669"/>
    <property type="project" value="InterPro"/>
</dbReference>
<keyword evidence="2 5" id="KW-0808">Transferase</keyword>
<proteinExistence type="inferred from homology"/>
<evidence type="ECO:0000259" key="3">
    <source>
        <dbReference type="Pfam" id="PF02550"/>
    </source>
</evidence>
<dbReference type="SUPFAM" id="SSF100950">
    <property type="entry name" value="NagB/RpiA/CoA transferase-like"/>
    <property type="match status" value="2"/>
</dbReference>
<sequence length="410" mass="44633">MMDKTVPVSEAVKQVKSNDHLVLAGMCSEPPALIQELIQQRERLENVTIYNMPLGSPCAYANPEWHQHFKVKSFLLSGVLKDSYKCGMTDYLPMNLSDIPSFMEQLAPDVAFIQCTTLDNEGNVNLGLSADYTLSLINHAQLVIAEINDQLPWASGKGTISASDIDLFVEGSLPPTELPSATPGDTENRIAQYVAELIPDRSTIQIGIGSLANSIISALKNKSALGVHTGTFPEALIDLYESGVVTNEYKEINQGKIVATCLAGTQNLYNYAHRHSNIELYPSDYTHSTATISQLSNFHAINSAVQVDFTGQINAEKIKDFYIAGVGGQMDFMRGAMASKGGKSIIALPSTAAKGTKSRIVPEFSSVTSTKSDVHYVVTEYGIASLHGKTIAERKEELISITHPDFREEL</sequence>
<dbReference type="InterPro" id="IPR037171">
    <property type="entry name" value="NagB/RpiA_transferase-like"/>
</dbReference>